<accession>A0A1I8Q860</accession>
<dbReference type="InterPro" id="IPR006601">
    <property type="entry name" value="Uncharacterised_DM11_DROME"/>
</dbReference>
<dbReference type="SMART" id="SM00675">
    <property type="entry name" value="DM11"/>
    <property type="match status" value="1"/>
</dbReference>
<dbReference type="EnsemblMetazoa" id="SCAU014753-RA">
    <property type="protein sequence ID" value="SCAU014753-PA"/>
    <property type="gene ID" value="SCAU014753"/>
</dbReference>
<keyword evidence="2" id="KW-1185">Reference proteome</keyword>
<evidence type="ECO:0008006" key="3">
    <source>
        <dbReference type="Google" id="ProtNLM"/>
    </source>
</evidence>
<dbReference type="AlphaFoldDB" id="A0A1I8Q860"/>
<protein>
    <recommendedName>
        <fullName evidence="3">MD-2-related lipid-recognition domain-containing protein</fullName>
    </recommendedName>
</protein>
<sequence>MAPSHNTNSLLQFKAEIYKWQRGSWVNTIFSLYRPDLCASLFKPTEIWYSFIVQLPKEDRKCPPEKGHVYYLKNLSNRMEVYNLRIAGDYSGKYKSIMHYTFDNTTLCVSFEFNAWKS</sequence>
<gene>
    <name evidence="1" type="primary">106095305</name>
</gene>
<evidence type="ECO:0000313" key="1">
    <source>
        <dbReference type="EnsemblMetazoa" id="SCAU014753-PA"/>
    </source>
</evidence>
<reference evidence="1" key="1">
    <citation type="submission" date="2020-05" db="UniProtKB">
        <authorList>
            <consortium name="EnsemblMetazoa"/>
        </authorList>
    </citation>
    <scope>IDENTIFICATION</scope>
    <source>
        <strain evidence="1">USDA</strain>
    </source>
</reference>
<proteinExistence type="predicted"/>
<name>A0A1I8Q860_STOCA</name>
<dbReference type="Proteomes" id="UP000095300">
    <property type="component" value="Unassembled WGS sequence"/>
</dbReference>
<dbReference type="VEuPathDB" id="VectorBase:SCAU014753"/>
<organism evidence="1 2">
    <name type="scientific">Stomoxys calcitrans</name>
    <name type="common">Stable fly</name>
    <name type="synonym">Conops calcitrans</name>
    <dbReference type="NCBI Taxonomy" id="35570"/>
    <lineage>
        <taxon>Eukaryota</taxon>
        <taxon>Metazoa</taxon>
        <taxon>Ecdysozoa</taxon>
        <taxon>Arthropoda</taxon>
        <taxon>Hexapoda</taxon>
        <taxon>Insecta</taxon>
        <taxon>Pterygota</taxon>
        <taxon>Neoptera</taxon>
        <taxon>Endopterygota</taxon>
        <taxon>Diptera</taxon>
        <taxon>Brachycera</taxon>
        <taxon>Muscomorpha</taxon>
        <taxon>Muscoidea</taxon>
        <taxon>Muscidae</taxon>
        <taxon>Stomoxys</taxon>
    </lineage>
</organism>
<evidence type="ECO:0000313" key="2">
    <source>
        <dbReference type="Proteomes" id="UP000095300"/>
    </source>
</evidence>